<evidence type="ECO:0000313" key="2">
    <source>
        <dbReference type="EMBL" id="MFI5680222.1"/>
    </source>
</evidence>
<dbReference type="Proteomes" id="UP001612415">
    <property type="component" value="Unassembled WGS sequence"/>
</dbReference>
<evidence type="ECO:0000256" key="1">
    <source>
        <dbReference type="SAM" id="MobiDB-lite"/>
    </source>
</evidence>
<evidence type="ECO:0000313" key="3">
    <source>
        <dbReference type="Proteomes" id="UP001612415"/>
    </source>
</evidence>
<protein>
    <submittedName>
        <fullName evidence="2">Cupin domain-containing protein</fullName>
    </submittedName>
</protein>
<dbReference type="RefSeq" id="WP_398660667.1">
    <property type="nucleotide sequence ID" value="NZ_JBITDC010000019.1"/>
</dbReference>
<feature type="region of interest" description="Disordered" evidence="1">
    <location>
        <begin position="122"/>
        <end position="143"/>
    </location>
</feature>
<dbReference type="SUPFAM" id="SSF51182">
    <property type="entry name" value="RmlC-like cupins"/>
    <property type="match status" value="1"/>
</dbReference>
<name>A0ABW7YED6_STRCE</name>
<dbReference type="InterPro" id="IPR011051">
    <property type="entry name" value="RmlC_Cupin_sf"/>
</dbReference>
<gene>
    <name evidence="2" type="ORF">ACIA8P_37395</name>
</gene>
<reference evidence="2 3" key="1">
    <citation type="submission" date="2024-10" db="EMBL/GenBank/DDBJ databases">
        <title>The Natural Products Discovery Center: Release of the First 8490 Sequenced Strains for Exploring Actinobacteria Biosynthetic Diversity.</title>
        <authorList>
            <person name="Kalkreuter E."/>
            <person name="Kautsar S.A."/>
            <person name="Yang D."/>
            <person name="Bader C.D."/>
            <person name="Teijaro C.N."/>
            <person name="Fluegel L."/>
            <person name="Davis C.M."/>
            <person name="Simpson J.R."/>
            <person name="Lauterbach L."/>
            <person name="Steele A.D."/>
            <person name="Gui C."/>
            <person name="Meng S."/>
            <person name="Li G."/>
            <person name="Viehrig K."/>
            <person name="Ye F."/>
            <person name="Su P."/>
            <person name="Kiefer A.F."/>
            <person name="Nichols A."/>
            <person name="Cepeda A.J."/>
            <person name="Yan W."/>
            <person name="Fan B."/>
            <person name="Jiang Y."/>
            <person name="Adhikari A."/>
            <person name="Zheng C.-J."/>
            <person name="Schuster L."/>
            <person name="Cowan T.M."/>
            <person name="Smanski M.J."/>
            <person name="Chevrette M.G."/>
            <person name="De Carvalho L.P.S."/>
            <person name="Shen B."/>
        </authorList>
    </citation>
    <scope>NUCLEOTIDE SEQUENCE [LARGE SCALE GENOMIC DNA]</scope>
    <source>
        <strain evidence="2 3">NPDC051599</strain>
    </source>
</reference>
<keyword evidence="3" id="KW-1185">Reference proteome</keyword>
<feature type="compositionally biased region" description="Basic and acidic residues" evidence="1">
    <location>
        <begin position="133"/>
        <end position="143"/>
    </location>
</feature>
<dbReference type="CDD" id="cd02208">
    <property type="entry name" value="cupin_RmlC-like"/>
    <property type="match status" value="1"/>
</dbReference>
<proteinExistence type="predicted"/>
<dbReference type="Gene3D" id="2.60.120.10">
    <property type="entry name" value="Jelly Rolls"/>
    <property type="match status" value="1"/>
</dbReference>
<comment type="caution">
    <text evidence="2">The sequence shown here is derived from an EMBL/GenBank/DDBJ whole genome shotgun (WGS) entry which is preliminary data.</text>
</comment>
<dbReference type="InterPro" id="IPR014710">
    <property type="entry name" value="RmlC-like_jellyroll"/>
</dbReference>
<organism evidence="2 3">
    <name type="scientific">Streptomyces cellulosae</name>
    <dbReference type="NCBI Taxonomy" id="1968"/>
    <lineage>
        <taxon>Bacteria</taxon>
        <taxon>Bacillati</taxon>
        <taxon>Actinomycetota</taxon>
        <taxon>Actinomycetes</taxon>
        <taxon>Kitasatosporales</taxon>
        <taxon>Streptomycetaceae</taxon>
        <taxon>Streptomyces</taxon>
    </lineage>
</organism>
<sequence>MTVADGDSSNPADEAPVPRILFDVGTLEALGPASTGAVWRLSESGRQIDANVVRIPPGQRVETHAEPDLDVLLLVVAGDGTLITPEGSSSLGEGNLAWLPRGSTRGLEAGERGMAYLTVHRRRPGMRIQPAGRPDRGSDGPRP</sequence>
<dbReference type="EMBL" id="JBITDC010000019">
    <property type="protein sequence ID" value="MFI5680222.1"/>
    <property type="molecule type" value="Genomic_DNA"/>
</dbReference>
<accession>A0ABW7YED6</accession>